<feature type="transmembrane region" description="Helical" evidence="8">
    <location>
        <begin position="47"/>
        <end position="67"/>
    </location>
</feature>
<dbReference type="NCBIfam" id="TIGR03025">
    <property type="entry name" value="EPS_sugtrans"/>
    <property type="match status" value="1"/>
</dbReference>
<accession>H6RN22</accession>
<dbReference type="KEGG" id="bsd:BLASA_0404"/>
<dbReference type="Proteomes" id="UP000007517">
    <property type="component" value="Chromosome"/>
</dbReference>
<dbReference type="Gene3D" id="3.40.50.720">
    <property type="entry name" value="NAD(P)-binding Rossmann-like Domain"/>
    <property type="match status" value="1"/>
</dbReference>
<evidence type="ECO:0000256" key="5">
    <source>
        <dbReference type="ARBA" id="ARBA00022989"/>
    </source>
</evidence>
<comment type="subcellular location">
    <subcellularLocation>
        <location evidence="1">Membrane</location>
        <topology evidence="1">Multi-pass membrane protein</topology>
    </subcellularLocation>
</comment>
<dbReference type="InterPro" id="IPR017475">
    <property type="entry name" value="EPS_sugar_tfrase"/>
</dbReference>
<feature type="transmembrane region" description="Helical" evidence="8">
    <location>
        <begin position="79"/>
        <end position="101"/>
    </location>
</feature>
<keyword evidence="6 8" id="KW-0472">Membrane</keyword>
<evidence type="ECO:0000256" key="4">
    <source>
        <dbReference type="ARBA" id="ARBA00022692"/>
    </source>
</evidence>
<dbReference type="AlphaFoldDB" id="H6RN22"/>
<evidence type="ECO:0000256" key="7">
    <source>
        <dbReference type="SAM" id="MobiDB-lite"/>
    </source>
</evidence>
<comment type="similarity">
    <text evidence="2">Belongs to the bacterial sugar transferase family.</text>
</comment>
<feature type="region of interest" description="Disordered" evidence="7">
    <location>
        <begin position="1"/>
        <end position="21"/>
    </location>
</feature>
<proteinExistence type="inferred from homology"/>
<reference evidence="10 11" key="1">
    <citation type="journal article" date="2012" name="J. Bacteriol.">
        <title>Genome Sequence of Blastococcus saxobsidens DD2, a Stone-Inhabiting Bacterium.</title>
        <authorList>
            <person name="Chouaia B."/>
            <person name="Crotti E."/>
            <person name="Brusetti L."/>
            <person name="Daffonchio D."/>
            <person name="Essoussi I."/>
            <person name="Nouioui I."/>
            <person name="Sbissi I."/>
            <person name="Ghodhbane-Gtari F."/>
            <person name="Gtari M."/>
            <person name="Vacherie B."/>
            <person name="Barbe V."/>
            <person name="Medigue C."/>
            <person name="Gury J."/>
            <person name="Pujic P."/>
            <person name="Normand P."/>
        </authorList>
    </citation>
    <scope>NUCLEOTIDE SEQUENCE [LARGE SCALE GENOMIC DNA]</scope>
    <source>
        <strain evidence="10 11">DD2</strain>
    </source>
</reference>
<feature type="transmembrane region" description="Helical" evidence="8">
    <location>
        <begin position="140"/>
        <end position="160"/>
    </location>
</feature>
<dbReference type="InterPro" id="IPR003362">
    <property type="entry name" value="Bact_transf"/>
</dbReference>
<dbReference type="Pfam" id="PF02397">
    <property type="entry name" value="Bac_transf"/>
    <property type="match status" value="1"/>
</dbReference>
<evidence type="ECO:0000256" key="3">
    <source>
        <dbReference type="ARBA" id="ARBA00022679"/>
    </source>
</evidence>
<evidence type="ECO:0000313" key="10">
    <source>
        <dbReference type="EMBL" id="CCG01375.1"/>
    </source>
</evidence>
<reference evidence="11" key="2">
    <citation type="submission" date="2012-02" db="EMBL/GenBank/DDBJ databases">
        <title>Complete genome sequence of Blastococcus saxobsidens strain DD2.</title>
        <authorList>
            <person name="Genoscope."/>
        </authorList>
    </citation>
    <scope>NUCLEOTIDE SEQUENCE [LARGE SCALE GENOMIC DNA]</scope>
    <source>
        <strain evidence="11">DD2</strain>
    </source>
</reference>
<evidence type="ECO:0000256" key="1">
    <source>
        <dbReference type="ARBA" id="ARBA00004141"/>
    </source>
</evidence>
<dbReference type="eggNOG" id="COG2148">
    <property type="taxonomic scope" value="Bacteria"/>
</dbReference>
<keyword evidence="4 8" id="KW-0812">Transmembrane</keyword>
<evidence type="ECO:0000256" key="2">
    <source>
        <dbReference type="ARBA" id="ARBA00006464"/>
    </source>
</evidence>
<feature type="transmembrane region" description="Helical" evidence="8">
    <location>
        <begin position="113"/>
        <end position="134"/>
    </location>
</feature>
<feature type="transmembrane region" description="Helical" evidence="8">
    <location>
        <begin position="318"/>
        <end position="340"/>
    </location>
</feature>
<dbReference type="EC" id="2.7.8.6" evidence="10"/>
<dbReference type="Pfam" id="PF13727">
    <property type="entry name" value="CoA_binding_3"/>
    <property type="match status" value="1"/>
</dbReference>
<evidence type="ECO:0000256" key="8">
    <source>
        <dbReference type="SAM" id="Phobius"/>
    </source>
</evidence>
<dbReference type="OrthoDB" id="9808602at2"/>
<keyword evidence="5 8" id="KW-1133">Transmembrane helix</keyword>
<evidence type="ECO:0000313" key="11">
    <source>
        <dbReference type="Proteomes" id="UP000007517"/>
    </source>
</evidence>
<dbReference type="PANTHER" id="PTHR30576:SF10">
    <property type="entry name" value="SLL5057 PROTEIN"/>
    <property type="match status" value="1"/>
</dbReference>
<dbReference type="EMBL" id="FO117623">
    <property type="protein sequence ID" value="CCG01375.1"/>
    <property type="molecule type" value="Genomic_DNA"/>
</dbReference>
<evidence type="ECO:0000256" key="6">
    <source>
        <dbReference type="ARBA" id="ARBA00023136"/>
    </source>
</evidence>
<sequence>MALTQSDQPSPVQGSPDGSRSRTLFGLGGPGAASQRTSWQGIYVRRILAGDALAGLTAAAAGYLIRFGPETATQGSHAASAWIAGLLPFVWVTAMLLARGYERRFLWIGPEEFRRVFSAAVFLLATVGTVSWAFKLEVARGFIVLALPLATLLTLGQRYAHRVWVHRQRSGGRFEQTMLIVGHGYGIAALHTQIDREAYHGYRVVGCCRPAGQAGQDDEIYGSLPVLGGLHEVAEVVRAHAVETVAVLPSPEMDGPALRRLGWALEDTQAELLLAPAITEIVGPRVNIRPVSGLPLLHMERPELRGVRRLTKEATDRTAAVAALLLLLPLLLVVAAAVRFTSQGPALFRQERVGRDGRVFHMLKFRTMVQGAHDMTASLAAQDEGNGVLFKLRSDPRVTRVGKVLRRYSVDELPQLFNVVRGEMSLVGPRPPLPSEVERYGVDMHRRFLVKPGLTGLWQISGRSDLSWDDSVRMDVRYVENWSLALDLMILWKTAGAVLRGSGAY</sequence>
<dbReference type="HOGENOM" id="CLU_024920_3_2_11"/>
<gene>
    <name evidence="10" type="primary">wcaJ</name>
    <name evidence="10" type="ordered locus">BLASA_0404</name>
</gene>
<keyword evidence="11" id="KW-1185">Reference proteome</keyword>
<name>H6RN22_BLASD</name>
<dbReference type="RefSeq" id="WP_014374291.1">
    <property type="nucleotide sequence ID" value="NC_016943.1"/>
</dbReference>
<dbReference type="GO" id="GO:0047360">
    <property type="term" value="F:undecaprenyl-phosphate galactose phosphotransferase activity"/>
    <property type="evidence" value="ECO:0007669"/>
    <property type="project" value="UniProtKB-EC"/>
</dbReference>
<organism evidence="10 11">
    <name type="scientific">Blastococcus saxobsidens (strain DD2)</name>
    <dbReference type="NCBI Taxonomy" id="1146883"/>
    <lineage>
        <taxon>Bacteria</taxon>
        <taxon>Bacillati</taxon>
        <taxon>Actinomycetota</taxon>
        <taxon>Actinomycetes</taxon>
        <taxon>Geodermatophilales</taxon>
        <taxon>Geodermatophilaceae</taxon>
        <taxon>Blastococcus</taxon>
    </lineage>
</organism>
<protein>
    <submittedName>
        <fullName evidence="10">Undecaprenyl-phosphate galactose phosphotransferase</fullName>
        <ecNumber evidence="10">2.7.8.6</ecNumber>
    </submittedName>
</protein>
<evidence type="ECO:0000259" key="9">
    <source>
        <dbReference type="Pfam" id="PF02397"/>
    </source>
</evidence>
<dbReference type="PANTHER" id="PTHR30576">
    <property type="entry name" value="COLANIC BIOSYNTHESIS UDP-GLUCOSE LIPID CARRIER TRANSFERASE"/>
    <property type="match status" value="1"/>
</dbReference>
<dbReference type="STRING" id="1146883.BLASA_0404"/>
<feature type="domain" description="Bacterial sugar transferase" evidence="9">
    <location>
        <begin position="312"/>
        <end position="499"/>
    </location>
</feature>
<keyword evidence="3 10" id="KW-0808">Transferase</keyword>
<dbReference type="GO" id="GO:0016020">
    <property type="term" value="C:membrane"/>
    <property type="evidence" value="ECO:0007669"/>
    <property type="project" value="UniProtKB-SubCell"/>
</dbReference>